<proteinExistence type="predicted"/>
<organism evidence="1 2">
    <name type="scientific">Carboxydothermus islandicus</name>
    <dbReference type="NCBI Taxonomy" id="661089"/>
    <lineage>
        <taxon>Bacteria</taxon>
        <taxon>Bacillati</taxon>
        <taxon>Bacillota</taxon>
        <taxon>Clostridia</taxon>
        <taxon>Thermoanaerobacterales</taxon>
        <taxon>Thermoanaerobacteraceae</taxon>
        <taxon>Carboxydothermus</taxon>
    </lineage>
</organism>
<protein>
    <submittedName>
        <fullName evidence="1">Transposase</fullName>
    </submittedName>
</protein>
<accession>A0A1L8D3R0</accession>
<dbReference type="STRING" id="661089.ciss_17430"/>
<gene>
    <name evidence="1" type="ORF">ciss_17430</name>
</gene>
<dbReference type="NCBIfam" id="TIGR01765">
    <property type="entry name" value="tspaseT_teng_N"/>
    <property type="match status" value="1"/>
</dbReference>
<dbReference type="Proteomes" id="UP000187338">
    <property type="component" value="Unassembled WGS sequence"/>
</dbReference>
<dbReference type="InterPro" id="IPR010094">
    <property type="entry name" value="Transposase_put_N"/>
</dbReference>
<evidence type="ECO:0000313" key="2">
    <source>
        <dbReference type="Proteomes" id="UP000187338"/>
    </source>
</evidence>
<reference evidence="2" key="1">
    <citation type="submission" date="2016-12" db="EMBL/GenBank/DDBJ databases">
        <title>Draft Genome Sequences od Carboxydothermus pertinax and islandicus, Hydrogenogenic Carboxydotrophic Bacteria.</title>
        <authorList>
            <person name="Fukuyama Y."/>
            <person name="Ohmae K."/>
            <person name="Yoneda Y."/>
            <person name="Yoshida T."/>
            <person name="Sako Y."/>
        </authorList>
    </citation>
    <scope>NUCLEOTIDE SEQUENCE [LARGE SCALE GENOMIC DNA]</scope>
    <source>
        <strain evidence="2">SET</strain>
    </source>
</reference>
<dbReference type="EMBL" id="BDJL01000072">
    <property type="protein sequence ID" value="GAV25810.1"/>
    <property type="molecule type" value="Genomic_DNA"/>
</dbReference>
<dbReference type="AlphaFoldDB" id="A0A1L8D3R0"/>
<keyword evidence="2" id="KW-1185">Reference proteome</keyword>
<feature type="non-terminal residue" evidence="1">
    <location>
        <position position="1"/>
    </location>
</feature>
<feature type="non-terminal residue" evidence="1">
    <location>
        <position position="117"/>
    </location>
</feature>
<sequence>WNSCKRYAYNRLLEGKTRKELKKELQSFFKLNSRYVDDAILEASEVLQSTGEPGENPRKVIFGGKDLFFKLKSRHLSSKQRQKYKKEWEDKRKGTLFSRGDKTKQGNLNLRVIEENG</sequence>
<comment type="caution">
    <text evidence="1">The sequence shown here is derived from an EMBL/GenBank/DDBJ whole genome shotgun (WGS) entry which is preliminary data.</text>
</comment>
<evidence type="ECO:0000313" key="1">
    <source>
        <dbReference type="EMBL" id="GAV25810.1"/>
    </source>
</evidence>
<name>A0A1L8D3R0_9THEO</name>